<dbReference type="RefSeq" id="WP_086315551.1">
    <property type="nucleotide sequence ID" value="NZ_CP147244.1"/>
</dbReference>
<proteinExistence type="predicted"/>
<dbReference type="EMBL" id="CP147244">
    <property type="protein sequence ID" value="WYK01901.1"/>
    <property type="molecule type" value="Genomic_DNA"/>
</dbReference>
<name>A0AAQ3Y8D5_9ENTE</name>
<dbReference type="AlphaFoldDB" id="A0AAQ3Y8D5"/>
<organism evidence="1 2">
    <name type="scientific">Candidatus Enterococcus palustris</name>
    <dbReference type="NCBI Taxonomy" id="1834189"/>
    <lineage>
        <taxon>Bacteria</taxon>
        <taxon>Bacillati</taxon>
        <taxon>Bacillota</taxon>
        <taxon>Bacilli</taxon>
        <taxon>Lactobacillales</taxon>
        <taxon>Enterococcaceae</taxon>
        <taxon>Enterococcus</taxon>
    </lineage>
</organism>
<evidence type="ECO:0000313" key="1">
    <source>
        <dbReference type="EMBL" id="WYK01901.1"/>
    </source>
</evidence>
<protein>
    <submittedName>
        <fullName evidence="1">Uncharacterized protein</fullName>
    </submittedName>
</protein>
<evidence type="ECO:0000313" key="2">
    <source>
        <dbReference type="Proteomes" id="UP000194948"/>
    </source>
</evidence>
<dbReference type="Proteomes" id="UP000194948">
    <property type="component" value="Chromosome"/>
</dbReference>
<sequence>MGKSQESKTIGYQDILVVKAYLYELKEWHEALHFMTHFLEDKVRRNPQEMKACAEMFEVVYQNFGALITSTNEQLDNLVKEK</sequence>
<reference evidence="1" key="2">
    <citation type="submission" date="2024-03" db="EMBL/GenBank/DDBJ databases">
        <title>The Genome Sequence of Enterococcus sp. DIV0205d.</title>
        <authorList>
            <consortium name="The Broad Institute Genomics Platform"/>
            <consortium name="The Broad Institute Microbial Omics Core"/>
            <consortium name="The Broad Institute Genomic Center for Infectious Diseases"/>
            <person name="Earl A."/>
            <person name="Manson A."/>
            <person name="Gilmore M."/>
            <person name="Schwartman J."/>
            <person name="Shea T."/>
            <person name="Abouelleil A."/>
            <person name="Cao P."/>
            <person name="Chapman S."/>
            <person name="Cusick C."/>
            <person name="Young S."/>
            <person name="Neafsey D."/>
            <person name="Nusbaum C."/>
            <person name="Birren B."/>
        </authorList>
    </citation>
    <scope>NUCLEOTIDE SEQUENCE</scope>
    <source>
        <strain evidence="1">7F3_DIV0205</strain>
    </source>
</reference>
<accession>A0AAQ3Y8D5</accession>
<reference evidence="1" key="1">
    <citation type="submission" date="2017-05" db="EMBL/GenBank/DDBJ databases">
        <authorList>
            <consortium name="The Broad Institute Genomics Platform"/>
            <consortium name="The Broad Institute Genomic Center for Infectious Diseases"/>
            <person name="Earl A."/>
            <person name="Manson A."/>
            <person name="Schwartman J."/>
            <person name="Gilmore M."/>
            <person name="Abouelleil A."/>
            <person name="Cao P."/>
            <person name="Chapman S."/>
            <person name="Cusick C."/>
            <person name="Shea T."/>
            <person name="Young S."/>
            <person name="Neafsey D."/>
            <person name="Nusbaum C."/>
            <person name="Birren B."/>
        </authorList>
    </citation>
    <scope>NUCLEOTIDE SEQUENCE</scope>
    <source>
        <strain evidence="1">7F3_DIV0205</strain>
    </source>
</reference>
<keyword evidence="2" id="KW-1185">Reference proteome</keyword>
<gene>
    <name evidence="1" type="ORF">A5821_003038</name>
</gene>